<organism evidence="1 2">
    <name type="scientific">Streptococcus cristatus</name>
    <dbReference type="NCBI Taxonomy" id="45634"/>
    <lineage>
        <taxon>Bacteria</taxon>
        <taxon>Bacillati</taxon>
        <taxon>Bacillota</taxon>
        <taxon>Bacilli</taxon>
        <taxon>Lactobacillales</taxon>
        <taxon>Streptococcaceae</taxon>
        <taxon>Streptococcus</taxon>
    </lineage>
</organism>
<comment type="caution">
    <text evidence="1">The sequence shown here is derived from an EMBL/GenBank/DDBJ whole genome shotgun (WGS) entry which is preliminary data.</text>
</comment>
<evidence type="ECO:0000313" key="1">
    <source>
        <dbReference type="EMBL" id="KXT69225.1"/>
    </source>
</evidence>
<dbReference type="PATRIC" id="fig|45634.12.peg.1522"/>
<dbReference type="RefSeq" id="WP_155719768.1">
    <property type="nucleotide sequence ID" value="NZ_KQ969062.1"/>
</dbReference>
<evidence type="ECO:0000313" key="2">
    <source>
        <dbReference type="Proteomes" id="UP000070377"/>
    </source>
</evidence>
<name>A0A139MZK8_STRCR</name>
<accession>A0A139MZK8</accession>
<protein>
    <submittedName>
        <fullName evidence="1">Uncharacterized protein</fullName>
    </submittedName>
</protein>
<reference evidence="1 2" key="1">
    <citation type="submission" date="2016-01" db="EMBL/GenBank/DDBJ databases">
        <title>Highly variable Streptococcus oralis are common among viridans streptococci isolated from primates.</title>
        <authorList>
            <person name="Denapaite D."/>
            <person name="Rieger M."/>
            <person name="Koendgen S."/>
            <person name="Brueckner R."/>
            <person name="Ochigava I."/>
            <person name="Kappeler P."/>
            <person name="Maetz-Rensing K."/>
            <person name="Leendertz F."/>
            <person name="Hakenbeck R."/>
        </authorList>
    </citation>
    <scope>NUCLEOTIDE SEQUENCE [LARGE SCALE GENOMIC DNA]</scope>
    <source>
        <strain evidence="1 2">DD08</strain>
    </source>
</reference>
<dbReference type="STRING" id="45634.SCRDD08_01455"/>
<gene>
    <name evidence="1" type="ORF">SCRDD08_01455</name>
</gene>
<sequence>MNNNYSKAVAVRLNEMQHVKQITEFQSVYAYENNRRTDNIIGKKAEFIILSGKLAGFIFTCKFSKEVDSTIMNDYYIIFDEANCSVYARNNNIQLKLWATNLQSADENKKGV</sequence>
<proteinExistence type="predicted"/>
<dbReference type="Proteomes" id="UP000070377">
    <property type="component" value="Unassembled WGS sequence"/>
</dbReference>
<dbReference type="AlphaFoldDB" id="A0A139MZK8"/>
<dbReference type="EMBL" id="LQRD01000055">
    <property type="protein sequence ID" value="KXT69225.1"/>
    <property type="molecule type" value="Genomic_DNA"/>
</dbReference>